<dbReference type="CDD" id="cd00884">
    <property type="entry name" value="beta_CA_cladeB"/>
    <property type="match status" value="1"/>
</dbReference>
<evidence type="ECO:0000256" key="4">
    <source>
        <dbReference type="ARBA" id="ARBA00022799"/>
    </source>
</evidence>
<dbReference type="Pfam" id="PF00484">
    <property type="entry name" value="Pro_CA"/>
    <property type="match status" value="1"/>
</dbReference>
<dbReference type="InterPro" id="IPR036874">
    <property type="entry name" value="Carbonic_anhydrase_sf"/>
</dbReference>
<comment type="caution">
    <text evidence="10">The sequence shown here is derived from an EMBL/GenBank/DDBJ whole genome shotgun (WGS) entry which is preliminary data.</text>
</comment>
<feature type="region of interest" description="Disordered" evidence="9">
    <location>
        <begin position="1"/>
        <end position="22"/>
    </location>
</feature>
<keyword evidence="8" id="KW-0479">Metal-binding</keyword>
<comment type="similarity">
    <text evidence="2">Belongs to the beta-class carbonic anhydrase family.</text>
</comment>
<feature type="binding site" evidence="8">
    <location>
        <position position="238"/>
    </location>
    <ligand>
        <name>Zn(2+)</name>
        <dbReference type="ChEBI" id="CHEBI:29105"/>
    </ligand>
</feature>
<evidence type="ECO:0000256" key="6">
    <source>
        <dbReference type="ARBA" id="ARBA00023239"/>
    </source>
</evidence>
<evidence type="ECO:0000256" key="9">
    <source>
        <dbReference type="SAM" id="MobiDB-lite"/>
    </source>
</evidence>
<accession>A0AAU9SBJ3</accession>
<name>A0AAU9SBJ3_THLAR</name>
<dbReference type="SMART" id="SM00947">
    <property type="entry name" value="Pro_CA"/>
    <property type="match status" value="1"/>
</dbReference>
<evidence type="ECO:0000256" key="7">
    <source>
        <dbReference type="ARBA" id="ARBA00048348"/>
    </source>
</evidence>
<dbReference type="Proteomes" id="UP000836841">
    <property type="component" value="Unassembled WGS sequence"/>
</dbReference>
<evidence type="ECO:0000256" key="8">
    <source>
        <dbReference type="PIRSR" id="PIRSR601765-1"/>
    </source>
</evidence>
<dbReference type="GO" id="GO:0015976">
    <property type="term" value="P:carbon utilization"/>
    <property type="evidence" value="ECO:0007669"/>
    <property type="project" value="InterPro"/>
</dbReference>
<dbReference type="AlphaFoldDB" id="A0AAU9SBJ3"/>
<dbReference type="EMBL" id="CAJVSB020000805">
    <property type="protein sequence ID" value="CAH2062637.1"/>
    <property type="molecule type" value="Genomic_DNA"/>
</dbReference>
<proteinExistence type="inferred from homology"/>
<comment type="catalytic activity">
    <reaction evidence="7">
        <text>hydrogencarbonate + H(+) = CO2 + H2O</text>
        <dbReference type="Rhea" id="RHEA:10748"/>
        <dbReference type="ChEBI" id="CHEBI:15377"/>
        <dbReference type="ChEBI" id="CHEBI:15378"/>
        <dbReference type="ChEBI" id="CHEBI:16526"/>
        <dbReference type="ChEBI" id="CHEBI:17544"/>
        <dbReference type="EC" id="4.2.1.1"/>
    </reaction>
</comment>
<feature type="binding site" evidence="8">
    <location>
        <position position="181"/>
    </location>
    <ligand>
        <name>Zn(2+)</name>
        <dbReference type="ChEBI" id="CHEBI:29105"/>
    </ligand>
</feature>
<dbReference type="SUPFAM" id="SSF53056">
    <property type="entry name" value="beta-carbonic anhydrase, cab"/>
    <property type="match status" value="1"/>
</dbReference>
<dbReference type="PROSITE" id="PS00705">
    <property type="entry name" value="PROK_CO2_ANHYDRASE_2"/>
    <property type="match status" value="1"/>
</dbReference>
<dbReference type="PANTHER" id="PTHR11002">
    <property type="entry name" value="CARBONIC ANHYDRASE"/>
    <property type="match status" value="1"/>
</dbReference>
<evidence type="ECO:0000256" key="3">
    <source>
        <dbReference type="ARBA" id="ARBA00012925"/>
    </source>
</evidence>
<dbReference type="EC" id="4.2.1.1" evidence="3"/>
<dbReference type="Gene3D" id="3.40.1050.10">
    <property type="entry name" value="Carbonic anhydrase"/>
    <property type="match status" value="1"/>
</dbReference>
<sequence length="370" mass="41627">MPLGSPSFLERNKSSTIRPTTRTTTSDTHLYVLVITVMSKCLLTSSSSFSTPLSKPSSGFHLDLRNGSIDARISRLLPYFPQIFLVGPPQNLSFMLDFEMWGKGSPPLRLKAAMDSPRLTKELVDRKQKVEEGTQNGSDPFKEMKDRFLSFKKHNFLENLERYQNLAKGQAPKFMVIACADSRVCPSIILGFQPGEAFILRNVANLVPSFENGPSETNAALEFAVNSLEVENILVVGHSCCGGIRALMSMQDKGDSSSFIQSWVIVGKNARVRTKAAASNVNFDQQCRHCEKVMEAILCCSPQESINRSLLNLLTYPWIEERLTKGLLTIHGGYYDFINCTFEKWTLDYQESSIRRETGMCCIKNREFWS</sequence>
<keyword evidence="5 8" id="KW-0862">Zinc</keyword>
<feature type="binding site" evidence="8">
    <location>
        <position position="179"/>
    </location>
    <ligand>
        <name>Zn(2+)</name>
        <dbReference type="ChEBI" id="CHEBI:29105"/>
    </ligand>
</feature>
<evidence type="ECO:0000256" key="1">
    <source>
        <dbReference type="ARBA" id="ARBA00002904"/>
    </source>
</evidence>
<dbReference type="GO" id="GO:0004089">
    <property type="term" value="F:carbonate dehydratase activity"/>
    <property type="evidence" value="ECO:0007669"/>
    <property type="project" value="UniProtKB-EC"/>
</dbReference>
<gene>
    <name evidence="10" type="ORF">TAV2_LOCUS15104</name>
</gene>
<dbReference type="InterPro" id="IPR001765">
    <property type="entry name" value="Carbonic_anhydrase"/>
</dbReference>
<evidence type="ECO:0000313" key="10">
    <source>
        <dbReference type="EMBL" id="CAH2062637.1"/>
    </source>
</evidence>
<evidence type="ECO:0000256" key="2">
    <source>
        <dbReference type="ARBA" id="ARBA00006217"/>
    </source>
</evidence>
<comment type="function">
    <text evidence="1">Reversible hydration of carbon dioxide.</text>
</comment>
<evidence type="ECO:0000256" key="5">
    <source>
        <dbReference type="ARBA" id="ARBA00022833"/>
    </source>
</evidence>
<protein>
    <recommendedName>
        <fullName evidence="3">carbonic anhydrase</fullName>
        <ecNumber evidence="3">4.2.1.1</ecNumber>
    </recommendedName>
</protein>
<dbReference type="GO" id="GO:0008270">
    <property type="term" value="F:zinc ion binding"/>
    <property type="evidence" value="ECO:0007669"/>
    <property type="project" value="InterPro"/>
</dbReference>
<dbReference type="PROSITE" id="PS00704">
    <property type="entry name" value="PROK_CO2_ANHYDRASE_1"/>
    <property type="match status" value="1"/>
</dbReference>
<organism evidence="10 11">
    <name type="scientific">Thlaspi arvense</name>
    <name type="common">Field penny-cress</name>
    <dbReference type="NCBI Taxonomy" id="13288"/>
    <lineage>
        <taxon>Eukaryota</taxon>
        <taxon>Viridiplantae</taxon>
        <taxon>Streptophyta</taxon>
        <taxon>Embryophyta</taxon>
        <taxon>Tracheophyta</taxon>
        <taxon>Spermatophyta</taxon>
        <taxon>Magnoliopsida</taxon>
        <taxon>eudicotyledons</taxon>
        <taxon>Gunneridae</taxon>
        <taxon>Pentapetalae</taxon>
        <taxon>rosids</taxon>
        <taxon>malvids</taxon>
        <taxon>Brassicales</taxon>
        <taxon>Brassicaceae</taxon>
        <taxon>Thlaspideae</taxon>
        <taxon>Thlaspi</taxon>
    </lineage>
</organism>
<reference evidence="10 11" key="1">
    <citation type="submission" date="2022-03" db="EMBL/GenBank/DDBJ databases">
        <authorList>
            <person name="Nunn A."/>
            <person name="Chopra R."/>
            <person name="Nunn A."/>
            <person name="Contreras Garrido A."/>
        </authorList>
    </citation>
    <scope>NUCLEOTIDE SEQUENCE [LARGE SCALE GENOMIC DNA]</scope>
</reference>
<comment type="cofactor">
    <cofactor evidence="8">
        <name>Zn(2+)</name>
        <dbReference type="ChEBI" id="CHEBI:29105"/>
    </cofactor>
    <text evidence="8">Binds 1 zinc ion per subunit.</text>
</comment>
<keyword evidence="6" id="KW-0456">Lyase</keyword>
<dbReference type="PANTHER" id="PTHR11002:SF12">
    <property type="entry name" value="CARBONIC ANHYDRASE"/>
    <property type="match status" value="1"/>
</dbReference>
<evidence type="ECO:0000313" key="11">
    <source>
        <dbReference type="Proteomes" id="UP000836841"/>
    </source>
</evidence>
<keyword evidence="4" id="KW-0702">S-nitrosylation</keyword>
<dbReference type="InterPro" id="IPR015892">
    <property type="entry name" value="Carbonic_anhydrase_CS"/>
</dbReference>
<feature type="binding site" evidence="8">
    <location>
        <position position="241"/>
    </location>
    <ligand>
        <name>Zn(2+)</name>
        <dbReference type="ChEBI" id="CHEBI:29105"/>
    </ligand>
</feature>
<dbReference type="InterPro" id="IPR045066">
    <property type="entry name" value="Beta_CA_cladeB"/>
</dbReference>
<keyword evidence="11" id="KW-1185">Reference proteome</keyword>
<dbReference type="FunFam" id="3.40.1050.10:FF:000003">
    <property type="entry name" value="Carbonic anhydrase"/>
    <property type="match status" value="1"/>
</dbReference>